<dbReference type="SMART" id="SM00079">
    <property type="entry name" value="PBPe"/>
    <property type="match status" value="1"/>
</dbReference>
<accession>A0A0D1WDD5</accession>
<dbReference type="SUPFAM" id="SSF53850">
    <property type="entry name" value="Periplasmic binding protein-like II"/>
    <property type="match status" value="1"/>
</dbReference>
<evidence type="ECO:0000256" key="5">
    <source>
        <dbReference type="SAM" id="SignalP"/>
    </source>
</evidence>
<sequence length="274" mass="30228">MLKKTWGMLAMVGLLAMLLLAGCSSSQGAKETANKPTEDSKTQEEKLKLIEEGTLSFASSGLYKPFNFKKDGQLTGFDVEIGNEIAKRMGLKPKPVTNPWETIIQGLKGNKYDAIIGSMSITPERAAQVDFTDPYYISGAQIFVSESNNTITSKEDLKDKTIGVVQSSTFKDLATKYTSKVKSFPSDVYALQDLPPGRLDAVITDKMVGINAINEQNVKLKTVGELLYEDKIGMAVNKGNTELLNQMNKALADMIQDGTYEKISMKWFNRNILK</sequence>
<evidence type="ECO:0000256" key="3">
    <source>
        <dbReference type="ARBA" id="ARBA00022729"/>
    </source>
</evidence>
<gene>
    <name evidence="8" type="ORF">AF333_07190</name>
</gene>
<evidence type="ECO:0000256" key="2">
    <source>
        <dbReference type="ARBA" id="ARBA00010333"/>
    </source>
</evidence>
<dbReference type="Pfam" id="PF00497">
    <property type="entry name" value="SBP_bac_3"/>
    <property type="match status" value="1"/>
</dbReference>
<feature type="domain" description="Solute-binding protein family 3/N-terminal" evidence="6">
    <location>
        <begin position="54"/>
        <end position="271"/>
    </location>
</feature>
<feature type="signal peptide" evidence="5">
    <location>
        <begin position="1"/>
        <end position="29"/>
    </location>
</feature>
<dbReference type="CDD" id="cd13713">
    <property type="entry name" value="PBP2_Cystine_like_1"/>
    <property type="match status" value="1"/>
</dbReference>
<dbReference type="GO" id="GO:0030313">
    <property type="term" value="C:cell envelope"/>
    <property type="evidence" value="ECO:0007669"/>
    <property type="project" value="UniProtKB-SubCell"/>
</dbReference>
<keyword evidence="9" id="KW-1185">Reference proteome</keyword>
<dbReference type="InterPro" id="IPR001320">
    <property type="entry name" value="Iontro_rcpt_C"/>
</dbReference>
<evidence type="ECO:0000259" key="7">
    <source>
        <dbReference type="SMART" id="SM00079"/>
    </source>
</evidence>
<dbReference type="PATRIC" id="fig|47500.8.peg.6080"/>
<dbReference type="PROSITE" id="PS01039">
    <property type="entry name" value="SBP_BACTERIAL_3"/>
    <property type="match status" value="1"/>
</dbReference>
<dbReference type="InterPro" id="IPR018313">
    <property type="entry name" value="SBP_3_CS"/>
</dbReference>
<keyword evidence="3 5" id="KW-0732">Signal</keyword>
<dbReference type="InterPro" id="IPR001638">
    <property type="entry name" value="Solute-binding_3/MltF_N"/>
</dbReference>
<evidence type="ECO:0000256" key="4">
    <source>
        <dbReference type="RuleBase" id="RU003744"/>
    </source>
</evidence>
<dbReference type="Proteomes" id="UP000037269">
    <property type="component" value="Unassembled WGS sequence"/>
</dbReference>
<evidence type="ECO:0000259" key="6">
    <source>
        <dbReference type="SMART" id="SM00062"/>
    </source>
</evidence>
<evidence type="ECO:0000256" key="1">
    <source>
        <dbReference type="ARBA" id="ARBA00004196"/>
    </source>
</evidence>
<feature type="chain" id="PRO_5039141458" evidence="5">
    <location>
        <begin position="30"/>
        <end position="274"/>
    </location>
</feature>
<dbReference type="EMBL" id="LGUG01000004">
    <property type="protein sequence ID" value="KON95298.1"/>
    <property type="molecule type" value="Genomic_DNA"/>
</dbReference>
<proteinExistence type="inferred from homology"/>
<organism evidence="8 9">
    <name type="scientific">Aneurinibacillus migulanus</name>
    <name type="common">Bacillus migulanus</name>
    <dbReference type="NCBI Taxonomy" id="47500"/>
    <lineage>
        <taxon>Bacteria</taxon>
        <taxon>Bacillati</taxon>
        <taxon>Bacillota</taxon>
        <taxon>Bacilli</taxon>
        <taxon>Bacillales</taxon>
        <taxon>Paenibacillaceae</taxon>
        <taxon>Aneurinibacillus group</taxon>
        <taxon>Aneurinibacillus</taxon>
    </lineage>
</organism>
<reference evidence="8 9" key="1">
    <citation type="submission" date="2015-07" db="EMBL/GenBank/DDBJ databases">
        <title>Fjat-14205 dsm 2895.</title>
        <authorList>
            <person name="Liu B."/>
            <person name="Wang J."/>
            <person name="Zhu Y."/>
            <person name="Liu G."/>
            <person name="Chen Q."/>
            <person name="Chen Z."/>
            <person name="Lan J."/>
            <person name="Che J."/>
            <person name="Ge C."/>
            <person name="Shi H."/>
            <person name="Pan Z."/>
            <person name="Liu X."/>
        </authorList>
    </citation>
    <scope>NUCLEOTIDE SEQUENCE [LARGE SCALE GENOMIC DNA]</scope>
    <source>
        <strain evidence="8 9">DSM 2895</strain>
    </source>
</reference>
<name>A0A0D1WDD5_ANEMI</name>
<dbReference type="Gene3D" id="3.40.190.10">
    <property type="entry name" value="Periplasmic binding protein-like II"/>
    <property type="match status" value="2"/>
</dbReference>
<dbReference type="AlphaFoldDB" id="A0A0D1WDD5"/>
<comment type="similarity">
    <text evidence="2 4">Belongs to the bacterial solute-binding protein 3 family.</text>
</comment>
<dbReference type="GO" id="GO:0016020">
    <property type="term" value="C:membrane"/>
    <property type="evidence" value="ECO:0007669"/>
    <property type="project" value="InterPro"/>
</dbReference>
<dbReference type="SMART" id="SM00062">
    <property type="entry name" value="PBPb"/>
    <property type="match status" value="1"/>
</dbReference>
<dbReference type="PANTHER" id="PTHR35936">
    <property type="entry name" value="MEMBRANE-BOUND LYTIC MUREIN TRANSGLYCOSYLASE F"/>
    <property type="match status" value="1"/>
</dbReference>
<dbReference type="RefSeq" id="WP_043065487.1">
    <property type="nucleotide sequence ID" value="NZ_BJOA01000018.1"/>
</dbReference>
<dbReference type="OrthoDB" id="9775197at2"/>
<comment type="caution">
    <text evidence="8">The sequence shown here is derived from an EMBL/GenBank/DDBJ whole genome shotgun (WGS) entry which is preliminary data.</text>
</comment>
<dbReference type="GO" id="GO:0015276">
    <property type="term" value="F:ligand-gated monoatomic ion channel activity"/>
    <property type="evidence" value="ECO:0007669"/>
    <property type="project" value="InterPro"/>
</dbReference>
<protein>
    <submittedName>
        <fullName evidence="8">ABC transporter substrate-binding protein</fullName>
    </submittedName>
</protein>
<dbReference type="PROSITE" id="PS51257">
    <property type="entry name" value="PROKAR_LIPOPROTEIN"/>
    <property type="match status" value="1"/>
</dbReference>
<evidence type="ECO:0000313" key="8">
    <source>
        <dbReference type="EMBL" id="KON95298.1"/>
    </source>
</evidence>
<feature type="domain" description="Ionotropic glutamate receptor C-terminal" evidence="7">
    <location>
        <begin position="54"/>
        <end position="270"/>
    </location>
</feature>
<evidence type="ECO:0000313" key="9">
    <source>
        <dbReference type="Proteomes" id="UP000037269"/>
    </source>
</evidence>
<dbReference type="PANTHER" id="PTHR35936:SF34">
    <property type="entry name" value="ABC TRANSPORTER EXTRACELLULAR-BINDING PROTEIN YCKB-RELATED"/>
    <property type="match status" value="1"/>
</dbReference>
<dbReference type="GeneID" id="42304982"/>
<dbReference type="STRING" id="47500.AF333_07190"/>
<comment type="subcellular location">
    <subcellularLocation>
        <location evidence="1">Cell envelope</location>
    </subcellularLocation>
</comment>